<accession>A0ABW0M2W0</accession>
<reference evidence="6" key="1">
    <citation type="journal article" date="2019" name="Int. J. Syst. Evol. Microbiol.">
        <title>The Global Catalogue of Microorganisms (GCM) 10K type strain sequencing project: providing services to taxonomists for standard genome sequencing and annotation.</title>
        <authorList>
            <consortium name="The Broad Institute Genomics Platform"/>
            <consortium name="The Broad Institute Genome Sequencing Center for Infectious Disease"/>
            <person name="Wu L."/>
            <person name="Ma J."/>
        </authorList>
    </citation>
    <scope>NUCLEOTIDE SEQUENCE [LARGE SCALE GENOMIC DNA]</scope>
    <source>
        <strain evidence="6">JCM 17066</strain>
    </source>
</reference>
<proteinExistence type="inferred from homology"/>
<dbReference type="Pfam" id="PF16970">
    <property type="entry name" value="FimA"/>
    <property type="match status" value="1"/>
</dbReference>
<dbReference type="InterPro" id="IPR050263">
    <property type="entry name" value="Bact_Fimbrial_Adh_Pro"/>
</dbReference>
<keyword evidence="4" id="KW-0281">Fimbrium</keyword>
<keyword evidence="6" id="KW-1185">Reference proteome</keyword>
<dbReference type="InterPro" id="IPR008966">
    <property type="entry name" value="Adhesion_dom_sf"/>
</dbReference>
<protein>
    <submittedName>
        <fullName evidence="5">Fimbrial protein</fullName>
    </submittedName>
</protein>
<dbReference type="PANTHER" id="PTHR33420:SF3">
    <property type="entry name" value="FIMBRIAL SUBUNIT ELFA"/>
    <property type="match status" value="1"/>
</dbReference>
<dbReference type="Gene3D" id="2.60.40.1090">
    <property type="entry name" value="Fimbrial-type adhesion domain"/>
    <property type="match status" value="1"/>
</dbReference>
<dbReference type="RefSeq" id="WP_378993941.1">
    <property type="nucleotide sequence ID" value="NZ_JBHSMT010000004.1"/>
</dbReference>
<dbReference type="PANTHER" id="PTHR33420">
    <property type="entry name" value="FIMBRIAL SUBUNIT ELFA-RELATED"/>
    <property type="match status" value="1"/>
</dbReference>
<comment type="similarity">
    <text evidence="2">Belongs to the fimbrial protein family.</text>
</comment>
<dbReference type="EMBL" id="JBHSMT010000004">
    <property type="protein sequence ID" value="MFC5472470.1"/>
    <property type="molecule type" value="Genomic_DNA"/>
</dbReference>
<dbReference type="Proteomes" id="UP001596045">
    <property type="component" value="Unassembled WGS sequence"/>
</dbReference>
<dbReference type="InterPro" id="IPR036937">
    <property type="entry name" value="Adhesion_dom_fimbrial_sf"/>
</dbReference>
<keyword evidence="3" id="KW-0732">Signal</keyword>
<evidence type="ECO:0000256" key="2">
    <source>
        <dbReference type="ARBA" id="ARBA00006671"/>
    </source>
</evidence>
<comment type="caution">
    <text evidence="5">The sequence shown here is derived from an EMBL/GenBank/DDBJ whole genome shotgun (WGS) entry which is preliminary data.</text>
</comment>
<evidence type="ECO:0000256" key="3">
    <source>
        <dbReference type="ARBA" id="ARBA00022729"/>
    </source>
</evidence>
<organism evidence="5 6">
    <name type="scientific">Paraherbaspirillum soli</name>
    <dbReference type="NCBI Taxonomy" id="631222"/>
    <lineage>
        <taxon>Bacteria</taxon>
        <taxon>Pseudomonadati</taxon>
        <taxon>Pseudomonadota</taxon>
        <taxon>Betaproteobacteria</taxon>
        <taxon>Burkholderiales</taxon>
        <taxon>Oxalobacteraceae</taxon>
        <taxon>Paraherbaspirillum</taxon>
    </lineage>
</organism>
<name>A0ABW0M2W0_9BURK</name>
<sequence length="180" mass="18902">MDKINPGSVLRYIAAYAAVPMLTGLSPAHADEPGTLLFKGGLSTYACNVTGSDERVVNLPPVSSTELLAAGREAGLTPFTLEVECDPGVRKVRAYFENGATVDAATGNLKLLPGGASNVQIRLRNADNSVIFVGHRPAMQAVDVGRDGMATLKYQALYYATGKAGAGLVNTRVTYAIEMP</sequence>
<gene>
    <name evidence="5" type="ORF">ACFPM8_00715</name>
</gene>
<evidence type="ECO:0000313" key="5">
    <source>
        <dbReference type="EMBL" id="MFC5472470.1"/>
    </source>
</evidence>
<evidence type="ECO:0000256" key="4">
    <source>
        <dbReference type="ARBA" id="ARBA00023263"/>
    </source>
</evidence>
<evidence type="ECO:0000313" key="6">
    <source>
        <dbReference type="Proteomes" id="UP001596045"/>
    </source>
</evidence>
<dbReference type="InterPro" id="IPR039458">
    <property type="entry name" value="FimA-like"/>
</dbReference>
<comment type="subcellular location">
    <subcellularLocation>
        <location evidence="1">Fimbrium</location>
    </subcellularLocation>
</comment>
<evidence type="ECO:0000256" key="1">
    <source>
        <dbReference type="ARBA" id="ARBA00004561"/>
    </source>
</evidence>
<dbReference type="SUPFAM" id="SSF49401">
    <property type="entry name" value="Bacterial adhesins"/>
    <property type="match status" value="1"/>
</dbReference>